<dbReference type="Gene3D" id="3.10.28.10">
    <property type="entry name" value="Homing endonucleases"/>
    <property type="match status" value="1"/>
</dbReference>
<dbReference type="InterPro" id="IPR027434">
    <property type="entry name" value="Homing_endonucl"/>
</dbReference>
<comment type="function">
    <text evidence="4">Involved in cell division and chromosome segregation.</text>
</comment>
<reference evidence="8 9" key="1">
    <citation type="submission" date="2019-03" db="EMBL/GenBank/DDBJ databases">
        <title>Genomic Encyclopedia of Type Strains, Phase IV (KMG-IV): sequencing the most valuable type-strain genomes for metagenomic binning, comparative biology and taxonomic classification.</title>
        <authorList>
            <person name="Goeker M."/>
        </authorList>
    </citation>
    <scope>NUCLEOTIDE SEQUENCE [LARGE SCALE GENOMIC DNA]</scope>
    <source>
        <strain evidence="8 9">DSM 19377</strain>
    </source>
</reference>
<proteinExistence type="inferred from homology"/>
<evidence type="ECO:0000313" key="8">
    <source>
        <dbReference type="EMBL" id="TCP24868.1"/>
    </source>
</evidence>
<keyword evidence="9" id="KW-1185">Reference proteome</keyword>
<gene>
    <name evidence="4" type="primary">whiA</name>
    <name evidence="8" type="ORF">EV207_12341</name>
</gene>
<comment type="caution">
    <text evidence="8">The sequence shown here is derived from an EMBL/GenBank/DDBJ whole genome shotgun (WGS) entry which is preliminary data.</text>
</comment>
<evidence type="ECO:0000256" key="4">
    <source>
        <dbReference type="HAMAP-Rule" id="MF_01420"/>
    </source>
</evidence>
<sequence length="318" mass="36615">MSFAAETKKELTQMDVKACCAKSELAALIRMNGSISIMNKQLSLDISTENAAIARRIYTLIKKSYDYSIELLVRRKMRLKKNNVYIVRVKEHAKAMLHDLKIIDDHLMFTREIDPSLIRKPCCRRSYLRGAFLAGGSLNHPESSYHLEIFSSYEEYTKSLAELMNRFDLNVKMLPRKNGYIIYMKEGEKITEFLSIIGAHQALLYFEDIRIVKDMRNSVNRLVNCETANLNKTVSAAMKQIENIRLIEQEMGLDQLPERLREIAELRVKHPDVTLKELGELVQGERISKSGINHRFRKIEAIADKIRKGVPILKGKGI</sequence>
<dbReference type="GO" id="GO:0003677">
    <property type="term" value="F:DNA binding"/>
    <property type="evidence" value="ECO:0007669"/>
    <property type="project" value="UniProtKB-UniRule"/>
</dbReference>
<keyword evidence="2 4" id="KW-0238">DNA-binding</keyword>
<comment type="similarity">
    <text evidence="4">Belongs to the WhiA family.</text>
</comment>
<dbReference type="InterPro" id="IPR018478">
    <property type="entry name" value="Sporu_reg_WhiA_N_dom"/>
</dbReference>
<evidence type="ECO:0000256" key="3">
    <source>
        <dbReference type="ARBA" id="ARBA00023306"/>
    </source>
</evidence>
<accession>A0A4R2NTT2</accession>
<dbReference type="Pfam" id="PF10298">
    <property type="entry name" value="WhiA_N"/>
    <property type="match status" value="1"/>
</dbReference>
<dbReference type="EMBL" id="SLXK01000023">
    <property type="protein sequence ID" value="TCP24868.1"/>
    <property type="molecule type" value="Genomic_DNA"/>
</dbReference>
<dbReference type="GO" id="GO:0051301">
    <property type="term" value="P:cell division"/>
    <property type="evidence" value="ECO:0007669"/>
    <property type="project" value="UniProtKB-UniRule"/>
</dbReference>
<evidence type="ECO:0000259" key="5">
    <source>
        <dbReference type="Pfam" id="PF02650"/>
    </source>
</evidence>
<dbReference type="FunFam" id="3.10.28.10:FF:000002">
    <property type="entry name" value="Probable cell division protein WhiA"/>
    <property type="match status" value="1"/>
</dbReference>
<feature type="domain" description="Sporulation regulator WhiA C-terminal" evidence="5">
    <location>
        <begin position="219"/>
        <end position="303"/>
    </location>
</feature>
<dbReference type="Pfam" id="PF02650">
    <property type="entry name" value="HTH_WhiA"/>
    <property type="match status" value="1"/>
</dbReference>
<dbReference type="NCBIfam" id="TIGR00647">
    <property type="entry name" value="DNA_bind_WhiA"/>
    <property type="match status" value="1"/>
</dbReference>
<keyword evidence="3 4" id="KW-0131">Cell cycle</keyword>
<feature type="domain" description="Sporulation transcription regulator WhiA N-terminal" evidence="6">
    <location>
        <begin position="19"/>
        <end position="103"/>
    </location>
</feature>
<dbReference type="RefSeq" id="WP_132746900.1">
    <property type="nucleotide sequence ID" value="NZ_SLXK01000023.1"/>
</dbReference>
<evidence type="ECO:0000313" key="9">
    <source>
        <dbReference type="Proteomes" id="UP000295416"/>
    </source>
</evidence>
<evidence type="ECO:0000259" key="7">
    <source>
        <dbReference type="Pfam" id="PF14527"/>
    </source>
</evidence>
<evidence type="ECO:0000259" key="6">
    <source>
        <dbReference type="Pfam" id="PF10298"/>
    </source>
</evidence>
<dbReference type="Proteomes" id="UP000295416">
    <property type="component" value="Unassembled WGS sequence"/>
</dbReference>
<dbReference type="InterPro" id="IPR023054">
    <property type="entry name" value="Sporulation_regulator_WhiA_C"/>
</dbReference>
<evidence type="ECO:0000256" key="1">
    <source>
        <dbReference type="ARBA" id="ARBA00022618"/>
    </source>
</evidence>
<feature type="domain" description="WhiA LAGLIDADG-like" evidence="7">
    <location>
        <begin position="125"/>
        <end position="216"/>
    </location>
</feature>
<dbReference type="GO" id="GO:0043937">
    <property type="term" value="P:regulation of sporulation"/>
    <property type="evidence" value="ECO:0007669"/>
    <property type="project" value="InterPro"/>
</dbReference>
<dbReference type="OrthoDB" id="401278at2"/>
<evidence type="ECO:0000256" key="2">
    <source>
        <dbReference type="ARBA" id="ARBA00023125"/>
    </source>
</evidence>
<dbReference type="HAMAP" id="MF_01420">
    <property type="entry name" value="HTH_type_WhiA"/>
    <property type="match status" value="1"/>
</dbReference>
<dbReference type="SUPFAM" id="SSF55608">
    <property type="entry name" value="Homing endonucleases"/>
    <property type="match status" value="1"/>
</dbReference>
<keyword evidence="1 4" id="KW-0132">Cell division</keyword>
<dbReference type="Pfam" id="PF14527">
    <property type="entry name" value="LAGLIDADG_WhiA"/>
    <property type="match status" value="1"/>
</dbReference>
<dbReference type="AlphaFoldDB" id="A0A4R2NTT2"/>
<dbReference type="InterPro" id="IPR003802">
    <property type="entry name" value="Sporulation_regulator_WhiA"/>
</dbReference>
<name>A0A4R2NTT2_9BACL</name>
<dbReference type="InterPro" id="IPR039518">
    <property type="entry name" value="WhiA_LAGLIDADG_dom"/>
</dbReference>
<protein>
    <recommendedName>
        <fullName evidence="4">Probable cell division protein WhiA</fullName>
    </recommendedName>
</protein>
<dbReference type="PANTHER" id="PTHR37307">
    <property type="entry name" value="CELL DIVISION PROTEIN WHIA-RELATED"/>
    <property type="match status" value="1"/>
</dbReference>
<organism evidence="8 9">
    <name type="scientific">Scopulibacillus darangshiensis</name>
    <dbReference type="NCBI Taxonomy" id="442528"/>
    <lineage>
        <taxon>Bacteria</taxon>
        <taxon>Bacillati</taxon>
        <taxon>Bacillota</taxon>
        <taxon>Bacilli</taxon>
        <taxon>Bacillales</taxon>
        <taxon>Sporolactobacillaceae</taxon>
        <taxon>Scopulibacillus</taxon>
    </lineage>
</organism>
<dbReference type="PANTHER" id="PTHR37307:SF1">
    <property type="entry name" value="CELL DIVISION PROTEIN WHIA-RELATED"/>
    <property type="match status" value="1"/>
</dbReference>